<proteinExistence type="predicted"/>
<gene>
    <name evidence="1" type="ORF">ACFOE0_16970</name>
</gene>
<evidence type="ECO:0000313" key="2">
    <source>
        <dbReference type="Proteomes" id="UP001595621"/>
    </source>
</evidence>
<name>A0ABV7GK95_9GAMM</name>
<dbReference type="Pfam" id="PF11207">
    <property type="entry name" value="DUF2989"/>
    <property type="match status" value="1"/>
</dbReference>
<organism evidence="1 2">
    <name type="scientific">Shewanella submarina</name>
    <dbReference type="NCBI Taxonomy" id="2016376"/>
    <lineage>
        <taxon>Bacteria</taxon>
        <taxon>Pseudomonadati</taxon>
        <taxon>Pseudomonadota</taxon>
        <taxon>Gammaproteobacteria</taxon>
        <taxon>Alteromonadales</taxon>
        <taxon>Shewanellaceae</taxon>
        <taxon>Shewanella</taxon>
    </lineage>
</organism>
<dbReference type="InterPro" id="IPR021372">
    <property type="entry name" value="DUF2989"/>
</dbReference>
<keyword evidence="2" id="KW-1185">Reference proteome</keyword>
<dbReference type="RefSeq" id="WP_248936345.1">
    <property type="nucleotide sequence ID" value="NZ_JAKILF010000004.1"/>
</dbReference>
<dbReference type="PROSITE" id="PS51257">
    <property type="entry name" value="PROKAR_LIPOPROTEIN"/>
    <property type="match status" value="1"/>
</dbReference>
<dbReference type="Proteomes" id="UP001595621">
    <property type="component" value="Unassembled WGS sequence"/>
</dbReference>
<accession>A0ABV7GK95</accession>
<dbReference type="EMBL" id="JBHRTD010000017">
    <property type="protein sequence ID" value="MFC3139856.1"/>
    <property type="molecule type" value="Genomic_DNA"/>
</dbReference>
<comment type="caution">
    <text evidence="1">The sequence shown here is derived from an EMBL/GenBank/DDBJ whole genome shotgun (WGS) entry which is preliminary data.</text>
</comment>
<protein>
    <submittedName>
        <fullName evidence="1">DUF2989 domain-containing protein</fullName>
    </submittedName>
</protein>
<evidence type="ECO:0000313" key="1">
    <source>
        <dbReference type="EMBL" id="MFC3139856.1"/>
    </source>
</evidence>
<sequence>MKGRTNPSKLVIFTPFLLIFALSGCDWGKNGTHLCKNNPELCDDLHQDAWCWQEKSTLIDTRYASKLKEGPEGKLLYQQILALEDYNRCIEVASGVQHVINTQRTHERAKAFSDSARTLTELQQQTKNSDDLFLAYYHWARFSDDKARDKVLKAADNDRISDPELLGSVAAYYEKFNFDKSREMYFTAMARADDTNVDPNWLLGLARIANAQRAYPEAYLFTRANVILADHEVNEDEMLRMLHGETDNIDELDNIAEDLADVLEDGEYGTSSLRSRLENF</sequence>
<reference evidence="2" key="1">
    <citation type="journal article" date="2019" name="Int. J. Syst. Evol. Microbiol.">
        <title>The Global Catalogue of Microorganisms (GCM) 10K type strain sequencing project: providing services to taxonomists for standard genome sequencing and annotation.</title>
        <authorList>
            <consortium name="The Broad Institute Genomics Platform"/>
            <consortium name="The Broad Institute Genome Sequencing Center for Infectious Disease"/>
            <person name="Wu L."/>
            <person name="Ma J."/>
        </authorList>
    </citation>
    <scope>NUCLEOTIDE SEQUENCE [LARGE SCALE GENOMIC DNA]</scope>
    <source>
        <strain evidence="2">KCTC 52277</strain>
    </source>
</reference>